<keyword evidence="3" id="KW-1185">Reference proteome</keyword>
<reference evidence="2" key="1">
    <citation type="submission" date="2023-10" db="EMBL/GenBank/DDBJ databases">
        <authorList>
            <person name="Chen Y."/>
            <person name="Shah S."/>
            <person name="Dougan E. K."/>
            <person name="Thang M."/>
            <person name="Chan C."/>
        </authorList>
    </citation>
    <scope>NUCLEOTIDE SEQUENCE [LARGE SCALE GENOMIC DNA]</scope>
</reference>
<feature type="chain" id="PRO_5045557344" evidence="1">
    <location>
        <begin position="19"/>
        <end position="147"/>
    </location>
</feature>
<feature type="non-terminal residue" evidence="2">
    <location>
        <position position="1"/>
    </location>
</feature>
<protein>
    <submittedName>
        <fullName evidence="2">Uncharacterized protein</fullName>
    </submittedName>
</protein>
<proteinExistence type="predicted"/>
<organism evidence="2 3">
    <name type="scientific">Prorocentrum cordatum</name>
    <dbReference type="NCBI Taxonomy" id="2364126"/>
    <lineage>
        <taxon>Eukaryota</taxon>
        <taxon>Sar</taxon>
        <taxon>Alveolata</taxon>
        <taxon>Dinophyceae</taxon>
        <taxon>Prorocentrales</taxon>
        <taxon>Prorocentraceae</taxon>
        <taxon>Prorocentrum</taxon>
    </lineage>
</organism>
<gene>
    <name evidence="2" type="ORF">PCOR1329_LOCUS52222</name>
</gene>
<accession>A0ABN9UVY9</accession>
<evidence type="ECO:0000313" key="3">
    <source>
        <dbReference type="Proteomes" id="UP001189429"/>
    </source>
</evidence>
<name>A0ABN9UVY9_9DINO</name>
<keyword evidence="1" id="KW-0732">Signal</keyword>
<evidence type="ECO:0000256" key="1">
    <source>
        <dbReference type="SAM" id="SignalP"/>
    </source>
</evidence>
<dbReference type="EMBL" id="CAUYUJ010016351">
    <property type="protein sequence ID" value="CAK0864299.1"/>
    <property type="molecule type" value="Genomic_DNA"/>
</dbReference>
<evidence type="ECO:0000313" key="2">
    <source>
        <dbReference type="EMBL" id="CAK0864299.1"/>
    </source>
</evidence>
<comment type="caution">
    <text evidence="2">The sequence shown here is derived from an EMBL/GenBank/DDBJ whole genome shotgun (WGS) entry which is preliminary data.</text>
</comment>
<dbReference type="Proteomes" id="UP001189429">
    <property type="component" value="Unassembled WGS sequence"/>
</dbReference>
<sequence length="147" mass="15984">AWMALVNCSVAVLPADLAVWLQKDTPVNAALGGVRRALRPAKAGKRVARKSALKPATGGQPLAKNPLAGRSIERVARMLLRLGLPLLRINEFALLERMVALGAFDRGLRAEVFETACALLKVAHEFNRDAVPQAEWRSDAARRWAAL</sequence>
<feature type="signal peptide" evidence="1">
    <location>
        <begin position="1"/>
        <end position="18"/>
    </location>
</feature>